<reference evidence="1 2" key="1">
    <citation type="submission" date="2019-10" db="EMBL/GenBank/DDBJ databases">
        <authorList>
            <person name="Palmer J.M."/>
        </authorList>
    </citation>
    <scope>NUCLEOTIDE SEQUENCE [LARGE SCALE GENOMIC DNA]</scope>
    <source>
        <strain evidence="1 2">TWF696</strain>
    </source>
</reference>
<evidence type="ECO:0000313" key="1">
    <source>
        <dbReference type="EMBL" id="KAK6358880.1"/>
    </source>
</evidence>
<organism evidence="1 2">
    <name type="scientific">Orbilia brochopaga</name>
    <dbReference type="NCBI Taxonomy" id="3140254"/>
    <lineage>
        <taxon>Eukaryota</taxon>
        <taxon>Fungi</taxon>
        <taxon>Dikarya</taxon>
        <taxon>Ascomycota</taxon>
        <taxon>Pezizomycotina</taxon>
        <taxon>Orbiliomycetes</taxon>
        <taxon>Orbiliales</taxon>
        <taxon>Orbiliaceae</taxon>
        <taxon>Orbilia</taxon>
    </lineage>
</organism>
<sequence>MDSSSPPSPRSHGTLQPTRAAHALLTSSQINRLYACACKDDSKFFEDGPMRAPMTYISVSSTGTDSYGDFPGLKYLGALLEGGGSNMDLATGVLLVSSHRGGRIIRQAGCPCICIAAW</sequence>
<name>A0AAV9VAA5_9PEZI</name>
<gene>
    <name evidence="1" type="ORF">TWF696_000060</name>
</gene>
<comment type="caution">
    <text evidence="1">The sequence shown here is derived from an EMBL/GenBank/DDBJ whole genome shotgun (WGS) entry which is preliminary data.</text>
</comment>
<proteinExistence type="predicted"/>
<protein>
    <submittedName>
        <fullName evidence="1">Uncharacterized protein</fullName>
    </submittedName>
</protein>
<keyword evidence="2" id="KW-1185">Reference proteome</keyword>
<dbReference type="EMBL" id="JAVHNQ010000001">
    <property type="protein sequence ID" value="KAK6358880.1"/>
    <property type="molecule type" value="Genomic_DNA"/>
</dbReference>
<dbReference type="Proteomes" id="UP001375240">
    <property type="component" value="Unassembled WGS sequence"/>
</dbReference>
<evidence type="ECO:0000313" key="2">
    <source>
        <dbReference type="Proteomes" id="UP001375240"/>
    </source>
</evidence>
<dbReference type="AlphaFoldDB" id="A0AAV9VAA5"/>
<accession>A0AAV9VAA5</accession>